<keyword evidence="3" id="KW-1185">Reference proteome</keyword>
<dbReference type="InterPro" id="IPR024590">
    <property type="entry name" value="HrpA_C"/>
</dbReference>
<feature type="domain" description="RNA helicase HrpA C-terminal" evidence="1">
    <location>
        <begin position="2"/>
        <end position="65"/>
    </location>
</feature>
<protein>
    <recommendedName>
        <fullName evidence="1">RNA helicase HrpA C-terminal domain-containing protein</fullName>
    </recommendedName>
</protein>
<dbReference type="AlphaFoldDB" id="A0AAC8VD05"/>
<dbReference type="KEGG" id="fper:ACH24_00750"/>
<evidence type="ECO:0000313" key="2">
    <source>
        <dbReference type="EMBL" id="ALB01346.1"/>
    </source>
</evidence>
<dbReference type="Pfam" id="PF11898">
    <property type="entry name" value="DUF3418"/>
    <property type="match status" value="1"/>
</dbReference>
<evidence type="ECO:0000313" key="3">
    <source>
        <dbReference type="Proteomes" id="UP000242800"/>
    </source>
</evidence>
<organism evidence="2 3">
    <name type="scientific">Francisella persica ATCC VR-331</name>
    <dbReference type="NCBI Taxonomy" id="1086726"/>
    <lineage>
        <taxon>Bacteria</taxon>
        <taxon>Pseudomonadati</taxon>
        <taxon>Pseudomonadota</taxon>
        <taxon>Gammaproteobacteria</taxon>
        <taxon>Thiotrichales</taxon>
        <taxon>Francisellaceae</taxon>
        <taxon>Francisella</taxon>
    </lineage>
</organism>
<reference evidence="2 3" key="1">
    <citation type="journal article" date="2016" name="Int. J. Syst. Evol. Microbiol.">
        <title>Reclassification of Wolbachia persica as Francisella persica comb. nov. and emended description of the family Francisellaceae.</title>
        <authorList>
            <person name="Larson M.A."/>
            <person name="Nalbantoglu U."/>
            <person name="Sayood K."/>
            <person name="Zentz E.B."/>
            <person name="Cer R.Z."/>
            <person name="Iwen P.C."/>
            <person name="Francesconi S.C."/>
            <person name="Bishop-Lilly K.A."/>
            <person name="Mokashi V.P."/>
            <person name="Sjostedt A."/>
            <person name="Hinrichs S.H."/>
        </authorList>
    </citation>
    <scope>NUCLEOTIDE SEQUENCE [LARGE SCALE GENOMIC DNA]</scope>
    <source>
        <strain evidence="2 3">FSC845</strain>
    </source>
</reference>
<gene>
    <name evidence="2" type="ORF">ACH24_00750</name>
</gene>
<name>A0AAC8VD05_9GAMM</name>
<proteinExistence type="predicted"/>
<accession>A0AAC8VD05</accession>
<evidence type="ECO:0000259" key="1">
    <source>
        <dbReference type="Pfam" id="PF11898"/>
    </source>
</evidence>
<dbReference type="Proteomes" id="UP000242800">
    <property type="component" value="Chromosome"/>
</dbReference>
<dbReference type="EMBL" id="CP012505">
    <property type="protein sequence ID" value="ALB01346.1"/>
    <property type="molecule type" value="Genomic_DNA"/>
</dbReference>
<sequence length="75" mass="9059">MINGNFDYKAYIYQQNLKLINQVEDLENKSRRRDILVGEEILFEHYDDFIPDDVCDGVTFDKWKDFLQRAAKFCF</sequence>